<dbReference type="PANTHER" id="PTHR47964">
    <property type="entry name" value="ATP-DEPENDENT DNA HELICASE HOMOLOG RECG, CHLOROPLASTIC"/>
    <property type="match status" value="1"/>
</dbReference>
<dbReference type="InterPro" id="IPR001650">
    <property type="entry name" value="Helicase_C-like"/>
</dbReference>
<evidence type="ECO:0000256" key="11">
    <source>
        <dbReference type="ARBA" id="ARBA00023235"/>
    </source>
</evidence>
<comment type="catalytic activity">
    <reaction evidence="12 15">
        <text>Couples ATP hydrolysis with the unwinding of duplex DNA by translocating in the 3'-5' direction.</text>
        <dbReference type="EC" id="5.6.2.4"/>
    </reaction>
</comment>
<dbReference type="EC" id="5.6.2.4" evidence="13 15"/>
<keyword evidence="7 15" id="KW-0067">ATP-binding</keyword>
<dbReference type="Proteomes" id="UP000823632">
    <property type="component" value="Unassembled WGS sequence"/>
</dbReference>
<evidence type="ECO:0000256" key="7">
    <source>
        <dbReference type="ARBA" id="ARBA00022840"/>
    </source>
</evidence>
<proteinExistence type="inferred from homology"/>
<evidence type="ECO:0000256" key="10">
    <source>
        <dbReference type="ARBA" id="ARBA00023204"/>
    </source>
</evidence>
<dbReference type="InterPro" id="IPR045562">
    <property type="entry name" value="RecG_dom3_C"/>
</dbReference>
<keyword evidence="10 15" id="KW-0234">DNA repair</keyword>
<keyword evidence="9 15" id="KW-0233">DNA recombination</keyword>
<evidence type="ECO:0000256" key="13">
    <source>
        <dbReference type="ARBA" id="ARBA00034808"/>
    </source>
</evidence>
<dbReference type="PROSITE" id="PS51194">
    <property type="entry name" value="HELICASE_CTER"/>
    <property type="match status" value="1"/>
</dbReference>
<evidence type="ECO:0000313" key="19">
    <source>
        <dbReference type="Proteomes" id="UP000823632"/>
    </source>
</evidence>
<evidence type="ECO:0000256" key="9">
    <source>
        <dbReference type="ARBA" id="ARBA00023172"/>
    </source>
</evidence>
<dbReference type="SMART" id="SM00490">
    <property type="entry name" value="HELICc"/>
    <property type="match status" value="1"/>
</dbReference>
<dbReference type="SUPFAM" id="SSF50249">
    <property type="entry name" value="Nucleic acid-binding proteins"/>
    <property type="match status" value="1"/>
</dbReference>
<dbReference type="InterPro" id="IPR027417">
    <property type="entry name" value="P-loop_NTPase"/>
</dbReference>
<dbReference type="Pfam" id="PF00271">
    <property type="entry name" value="Helicase_C"/>
    <property type="match status" value="1"/>
</dbReference>
<dbReference type="GO" id="GO:0043138">
    <property type="term" value="F:3'-5' DNA helicase activity"/>
    <property type="evidence" value="ECO:0007669"/>
    <property type="project" value="UniProtKB-EC"/>
</dbReference>
<dbReference type="NCBIfam" id="NF008165">
    <property type="entry name" value="PRK10917.1-3"/>
    <property type="match status" value="1"/>
</dbReference>
<dbReference type="GO" id="GO:0005524">
    <property type="term" value="F:ATP binding"/>
    <property type="evidence" value="ECO:0007669"/>
    <property type="project" value="UniProtKB-KW"/>
</dbReference>
<dbReference type="Gene3D" id="3.40.50.300">
    <property type="entry name" value="P-loop containing nucleotide triphosphate hydrolases"/>
    <property type="match status" value="2"/>
</dbReference>
<keyword evidence="4 15" id="KW-0227">DNA damage</keyword>
<keyword evidence="11" id="KW-0413">Isomerase</keyword>
<keyword evidence="5 15" id="KW-0378">Hydrolase</keyword>
<keyword evidence="3 15" id="KW-0547">Nucleotide-binding</keyword>
<comment type="caution">
    <text evidence="18">The sequence shown here is derived from an EMBL/GenBank/DDBJ whole genome shotgun (WGS) entry which is preliminary data.</text>
</comment>
<evidence type="ECO:0000256" key="5">
    <source>
        <dbReference type="ARBA" id="ARBA00022801"/>
    </source>
</evidence>
<evidence type="ECO:0000256" key="2">
    <source>
        <dbReference type="ARBA" id="ARBA00017846"/>
    </source>
</evidence>
<dbReference type="SUPFAM" id="SSF52540">
    <property type="entry name" value="P-loop containing nucleoside triphosphate hydrolases"/>
    <property type="match status" value="2"/>
</dbReference>
<dbReference type="EMBL" id="JADIND010000078">
    <property type="protein sequence ID" value="MBO8430453.1"/>
    <property type="molecule type" value="Genomic_DNA"/>
</dbReference>
<organism evidence="18 19">
    <name type="scientific">Candidatus Scatousia excrementipullorum</name>
    <dbReference type="NCBI Taxonomy" id="2840936"/>
    <lineage>
        <taxon>Bacteria</taxon>
        <taxon>Candidatus Scatousia</taxon>
    </lineage>
</organism>
<reference evidence="18" key="2">
    <citation type="journal article" date="2021" name="PeerJ">
        <title>Extensive microbial diversity within the chicken gut microbiome revealed by metagenomics and culture.</title>
        <authorList>
            <person name="Gilroy R."/>
            <person name="Ravi A."/>
            <person name="Getino M."/>
            <person name="Pursley I."/>
            <person name="Horton D.L."/>
            <person name="Alikhan N.F."/>
            <person name="Baker D."/>
            <person name="Gharbi K."/>
            <person name="Hall N."/>
            <person name="Watson M."/>
            <person name="Adriaenssens E.M."/>
            <person name="Foster-Nyarko E."/>
            <person name="Jarju S."/>
            <person name="Secka A."/>
            <person name="Antonio M."/>
            <person name="Oren A."/>
            <person name="Chaudhuri R.R."/>
            <person name="La Ragione R."/>
            <person name="Hildebrand F."/>
            <person name="Pallen M.J."/>
        </authorList>
    </citation>
    <scope>NUCLEOTIDE SEQUENCE</scope>
    <source>
        <strain evidence="18">10192</strain>
    </source>
</reference>
<dbReference type="InterPro" id="IPR012340">
    <property type="entry name" value="NA-bd_OB-fold"/>
</dbReference>
<dbReference type="InterPro" id="IPR047112">
    <property type="entry name" value="RecG/Mfd"/>
</dbReference>
<name>A0A9D9DPL1_9BACT</name>
<evidence type="ECO:0000256" key="8">
    <source>
        <dbReference type="ARBA" id="ARBA00023125"/>
    </source>
</evidence>
<dbReference type="Pfam" id="PF19833">
    <property type="entry name" value="RecG_dom3_C"/>
    <property type="match status" value="1"/>
</dbReference>
<evidence type="ECO:0000256" key="12">
    <source>
        <dbReference type="ARBA" id="ARBA00034617"/>
    </source>
</evidence>
<comment type="similarity">
    <text evidence="1 15">Belongs to the helicase family. RecG subfamily.</text>
</comment>
<dbReference type="InterPro" id="IPR011545">
    <property type="entry name" value="DEAD/DEAH_box_helicase_dom"/>
</dbReference>
<accession>A0A9D9DPL1</accession>
<comment type="catalytic activity">
    <reaction evidence="14 15">
        <text>ATP + H2O = ADP + phosphate + H(+)</text>
        <dbReference type="Rhea" id="RHEA:13065"/>
        <dbReference type="ChEBI" id="CHEBI:15377"/>
        <dbReference type="ChEBI" id="CHEBI:15378"/>
        <dbReference type="ChEBI" id="CHEBI:30616"/>
        <dbReference type="ChEBI" id="CHEBI:43474"/>
        <dbReference type="ChEBI" id="CHEBI:456216"/>
        <dbReference type="EC" id="5.6.2.4"/>
    </reaction>
</comment>
<evidence type="ECO:0000259" key="16">
    <source>
        <dbReference type="PROSITE" id="PS51192"/>
    </source>
</evidence>
<evidence type="ECO:0000256" key="14">
    <source>
        <dbReference type="ARBA" id="ARBA00048988"/>
    </source>
</evidence>
<dbReference type="InterPro" id="IPR004609">
    <property type="entry name" value="ATP-dep_DNA_helicase_RecG"/>
</dbReference>
<evidence type="ECO:0000256" key="3">
    <source>
        <dbReference type="ARBA" id="ARBA00022741"/>
    </source>
</evidence>
<dbReference type="GO" id="GO:0006310">
    <property type="term" value="P:DNA recombination"/>
    <property type="evidence" value="ECO:0007669"/>
    <property type="project" value="UniProtKB-UniRule"/>
</dbReference>
<dbReference type="CDD" id="cd18811">
    <property type="entry name" value="SF2_C_RecG"/>
    <property type="match status" value="1"/>
</dbReference>
<dbReference type="Gene3D" id="2.40.50.140">
    <property type="entry name" value="Nucleic acid-binding proteins"/>
    <property type="match status" value="1"/>
</dbReference>
<evidence type="ECO:0000256" key="4">
    <source>
        <dbReference type="ARBA" id="ARBA00022763"/>
    </source>
</evidence>
<reference evidence="18" key="1">
    <citation type="submission" date="2020-10" db="EMBL/GenBank/DDBJ databases">
        <authorList>
            <person name="Gilroy R."/>
        </authorList>
    </citation>
    <scope>NUCLEOTIDE SEQUENCE</scope>
    <source>
        <strain evidence="18">10192</strain>
    </source>
</reference>
<evidence type="ECO:0000313" key="18">
    <source>
        <dbReference type="EMBL" id="MBO8430453.1"/>
    </source>
</evidence>
<dbReference type="InterPro" id="IPR014001">
    <property type="entry name" value="Helicase_ATP-bd"/>
</dbReference>
<gene>
    <name evidence="18" type="primary">recG</name>
    <name evidence="18" type="ORF">IAC76_03625</name>
</gene>
<dbReference type="GO" id="GO:0003677">
    <property type="term" value="F:DNA binding"/>
    <property type="evidence" value="ECO:0007669"/>
    <property type="project" value="UniProtKB-KW"/>
</dbReference>
<dbReference type="Pfam" id="PF00270">
    <property type="entry name" value="DEAD"/>
    <property type="match status" value="1"/>
</dbReference>
<keyword evidence="8" id="KW-0238">DNA-binding</keyword>
<feature type="domain" description="Helicase ATP-binding" evidence="16">
    <location>
        <begin position="391"/>
        <end position="552"/>
    </location>
</feature>
<dbReference type="SMART" id="SM00487">
    <property type="entry name" value="DEXDc"/>
    <property type="match status" value="1"/>
</dbReference>
<dbReference type="NCBIfam" id="NF008168">
    <property type="entry name" value="PRK10917.2-2"/>
    <property type="match status" value="1"/>
</dbReference>
<dbReference type="GO" id="GO:0006281">
    <property type="term" value="P:DNA repair"/>
    <property type="evidence" value="ECO:0007669"/>
    <property type="project" value="UniProtKB-UniRule"/>
</dbReference>
<dbReference type="AlphaFoldDB" id="A0A9D9DPL1"/>
<dbReference type="PANTHER" id="PTHR47964:SF1">
    <property type="entry name" value="ATP-DEPENDENT DNA HELICASE HOMOLOG RECG, CHLOROPLASTIC"/>
    <property type="match status" value="1"/>
</dbReference>
<dbReference type="PROSITE" id="PS51192">
    <property type="entry name" value="HELICASE_ATP_BIND_1"/>
    <property type="match status" value="1"/>
</dbReference>
<dbReference type="Pfam" id="PF17191">
    <property type="entry name" value="RecG_wedge"/>
    <property type="match status" value="1"/>
</dbReference>
<protein>
    <recommendedName>
        <fullName evidence="2 15">ATP-dependent DNA helicase RecG</fullName>
        <ecNumber evidence="13 15">5.6.2.4</ecNumber>
    </recommendedName>
</protein>
<dbReference type="CDD" id="cd17992">
    <property type="entry name" value="DEXHc_RecG"/>
    <property type="match status" value="1"/>
</dbReference>
<comment type="function">
    <text evidence="15">Plays a critical role in recombination and DNA repair. Helps process Holliday junction intermediates to mature products by catalyzing branch migration. Has replication fork regression activity, unwinds stalled or blocked replication forks to make a HJ that can be resolved. Has a DNA unwinding activity characteristic of a DNA helicase with 3'-5' polarity.</text>
</comment>
<dbReference type="NCBIfam" id="TIGR00643">
    <property type="entry name" value="recG"/>
    <property type="match status" value="1"/>
</dbReference>
<keyword evidence="6 15" id="KW-0347">Helicase</keyword>
<evidence type="ECO:0000259" key="17">
    <source>
        <dbReference type="PROSITE" id="PS51194"/>
    </source>
</evidence>
<sequence length="795" mass="89521">MIENLEQLKLAIEVEEKHRYIDIRGKSQCFSSFIKKEAHKQYKLSGKNPRWAVIIETFEHYPFASVNERRRAIDTLIKVIKSEIKTSKVPPEEISENHEIPKNPNEVDVMYVKGVGPKVAYKLNKLGIYTANDLMCYFPKKHVDYSSRTLIKNLKEGDNTTVFGYIKSVSAFNTKNNLSVVKVTVADESGNLELSFFNAKGNRFTLERTKAQFPHNAGIMLSGTVKVNNYNHKLTIDKPTYSIMTGEFLEGQNANLNLGRIVPVYTVCEDLSIKTLRKAIYNAIQLYKDYIVNIIPDEIRERLGIMDKKLAVEQIHFPDSNDSLEHARFSLIFEELFLVQLKLVRIREENSTKSALALKIKQDGLVEKFIKSLPFELTGGQKKAVNEILNDLNSEKPMARLLQGDVGSGKTVVACIMLLAGVENGYQGALMAPTEILAQQHYNNLIQWLTPLGLSVGLFLGSQGKRVRDKFRQDLLNGQTNIAVGTHALIQEGVEFNNLGAIVVDEQHRFGVKQRNILRKKSQNPQMLTMTATPIPRTLAMTVHGDLDLTVIDELPKGRLPIITTLTSSHKSVYDLIQREVEKGRQAYVVYPLIDESETLSAKAATVEAEHLQEEVFPQFKVGLLHGKLKNDEKEQIMADFKNKKYDILVSTTVVEVGVDVPNATVMVIENAERFGLSQLHQLRGRVGRSALQSYCVLVSGSRSQETRERLGIMTQTNDGFVIAEKDLQLRGPGEFLGTRQSGLPDLIISDIVRDAKILELARNEAIDFVKTHNLNDYPLLQKITSLQMFNGIDI</sequence>
<dbReference type="GO" id="GO:0016787">
    <property type="term" value="F:hydrolase activity"/>
    <property type="evidence" value="ECO:0007669"/>
    <property type="project" value="UniProtKB-KW"/>
</dbReference>
<evidence type="ECO:0000256" key="15">
    <source>
        <dbReference type="RuleBase" id="RU363016"/>
    </source>
</evidence>
<dbReference type="InterPro" id="IPR033454">
    <property type="entry name" value="RecG_wedge"/>
</dbReference>
<evidence type="ECO:0000256" key="6">
    <source>
        <dbReference type="ARBA" id="ARBA00022806"/>
    </source>
</evidence>
<dbReference type="CDD" id="cd04488">
    <property type="entry name" value="RecG_wedge_OBF"/>
    <property type="match status" value="1"/>
</dbReference>
<evidence type="ECO:0000256" key="1">
    <source>
        <dbReference type="ARBA" id="ARBA00007504"/>
    </source>
</evidence>
<feature type="domain" description="Helicase C-terminal" evidence="17">
    <location>
        <begin position="572"/>
        <end position="729"/>
    </location>
</feature>